<proteinExistence type="predicted"/>
<dbReference type="EMBL" id="JBANRG010000016">
    <property type="protein sequence ID" value="KAK7459633.1"/>
    <property type="molecule type" value="Genomic_DNA"/>
</dbReference>
<accession>A0ABR1JF43</accession>
<evidence type="ECO:0000313" key="3">
    <source>
        <dbReference type="Proteomes" id="UP001498398"/>
    </source>
</evidence>
<gene>
    <name evidence="2" type="ORF">VKT23_009614</name>
    <name evidence="1" type="ORF">VKT23_015051</name>
</gene>
<comment type="caution">
    <text evidence="2">The sequence shown here is derived from an EMBL/GenBank/DDBJ whole genome shotgun (WGS) entry which is preliminary data.</text>
</comment>
<sequence length="536" mass="60005">MTCPNCHHRWLEPQVVLDPSPGEILEQLRFGSSVPSSERFQSMNSALEGISDCDVQISSLEPVLNFLKRKREGFQAYINQCRSLEAPIRRIPPEVLTEIFLDCCSGLNYFPEANCIDARIPALTLAAVCKNWRDIALSTPRIWAGIACSSNILSTRLLYAFDLCLRRSKDAPLVLNLEVTFHRKQDSALRALVGQAHRWSSLRLYRAYHDDAISPLSSIYAFPLLEKLEICGPVRLFDLIMPGLKNAPRLHTLQIMKHRLKEPFPQTLVQNLIKTVPWAQIRSLEMEFVEGGSAMRFLRMCPALVNLSISSPASRIPSADTLTLASLSSLDLSFVDFRGQVLIPELSSTLDHFTLPALKSLTLSPPLSTIHFNSNNGALWPLEQFTDFFSRSQCCLTSFYVHNVPMSDETLVAFLCFMPSLTSLKINQTETAITPAVTDFSLTSMHYSPGIIPLLKYLSITVHTATFIPGVFISMVRSRWTPDQIQRTENNIECLKFVKLIVLDAGDDLDVEGVYKSILSLGAEGLTVEVIYGSDF</sequence>
<dbReference type="InterPro" id="IPR032675">
    <property type="entry name" value="LRR_dom_sf"/>
</dbReference>
<organism evidence="2 3">
    <name type="scientific">Marasmiellus scandens</name>
    <dbReference type="NCBI Taxonomy" id="2682957"/>
    <lineage>
        <taxon>Eukaryota</taxon>
        <taxon>Fungi</taxon>
        <taxon>Dikarya</taxon>
        <taxon>Basidiomycota</taxon>
        <taxon>Agaricomycotina</taxon>
        <taxon>Agaricomycetes</taxon>
        <taxon>Agaricomycetidae</taxon>
        <taxon>Agaricales</taxon>
        <taxon>Marasmiineae</taxon>
        <taxon>Omphalotaceae</taxon>
        <taxon>Marasmiellus</taxon>
    </lineage>
</organism>
<dbReference type="PANTHER" id="PTHR38926:SF5">
    <property type="entry name" value="F-BOX AND LEUCINE-RICH REPEAT PROTEIN 6"/>
    <property type="match status" value="1"/>
</dbReference>
<protein>
    <recommendedName>
        <fullName evidence="4">F-box domain-containing protein</fullName>
    </recommendedName>
</protein>
<evidence type="ECO:0000313" key="2">
    <source>
        <dbReference type="EMBL" id="KAK7459633.1"/>
    </source>
</evidence>
<keyword evidence="3" id="KW-1185">Reference proteome</keyword>
<name>A0ABR1JF43_9AGAR</name>
<dbReference type="EMBL" id="JBANRG010000048">
    <property type="protein sequence ID" value="KAK7445183.1"/>
    <property type="molecule type" value="Genomic_DNA"/>
</dbReference>
<dbReference type="PANTHER" id="PTHR38926">
    <property type="entry name" value="F-BOX DOMAIN CONTAINING PROTEIN, EXPRESSED"/>
    <property type="match status" value="1"/>
</dbReference>
<dbReference type="Proteomes" id="UP001498398">
    <property type="component" value="Unassembled WGS sequence"/>
</dbReference>
<evidence type="ECO:0008006" key="4">
    <source>
        <dbReference type="Google" id="ProtNLM"/>
    </source>
</evidence>
<reference evidence="2 3" key="1">
    <citation type="submission" date="2024-01" db="EMBL/GenBank/DDBJ databases">
        <title>A draft genome for the cacao thread blight pathogen Marasmiellus scandens.</title>
        <authorList>
            <person name="Baruah I.K."/>
            <person name="Leung J."/>
            <person name="Bukari Y."/>
            <person name="Amoako-Attah I."/>
            <person name="Meinhardt L.W."/>
            <person name="Bailey B.A."/>
            <person name="Cohen S.P."/>
        </authorList>
    </citation>
    <scope>NUCLEOTIDE SEQUENCE [LARGE SCALE GENOMIC DNA]</scope>
    <source>
        <strain evidence="2 3">GH-19</strain>
    </source>
</reference>
<dbReference type="Gene3D" id="3.80.10.10">
    <property type="entry name" value="Ribonuclease Inhibitor"/>
    <property type="match status" value="1"/>
</dbReference>
<dbReference type="SUPFAM" id="SSF52047">
    <property type="entry name" value="RNI-like"/>
    <property type="match status" value="1"/>
</dbReference>
<evidence type="ECO:0000313" key="1">
    <source>
        <dbReference type="EMBL" id="KAK7445183.1"/>
    </source>
</evidence>